<protein>
    <submittedName>
        <fullName evidence="1">Uncharacterized protein</fullName>
    </submittedName>
</protein>
<proteinExistence type="predicted"/>
<evidence type="ECO:0000313" key="1">
    <source>
        <dbReference type="EMBL" id="MBO1306534.1"/>
    </source>
</evidence>
<keyword evidence="2" id="KW-1185">Reference proteome</keyword>
<accession>A0ABS3LA82</accession>
<name>A0ABS3LA82_9ENTE</name>
<sequence length="64" mass="7337">MDQETIRAIELDRKKNRILSNLTIAFYDSNLEDGKDLVLEASGELEELKAQYYGDKSTVVEDIE</sequence>
<gene>
    <name evidence="1" type="ORF">JZO70_10195</name>
</gene>
<dbReference type="EMBL" id="JAFREM010000016">
    <property type="protein sequence ID" value="MBO1306534.1"/>
    <property type="molecule type" value="Genomic_DNA"/>
</dbReference>
<comment type="caution">
    <text evidence="1">The sequence shown here is derived from an EMBL/GenBank/DDBJ whole genome shotgun (WGS) entry which is preliminary data.</text>
</comment>
<dbReference type="RefSeq" id="WP_207673463.1">
    <property type="nucleotide sequence ID" value="NZ_JAFREM010000016.1"/>
</dbReference>
<evidence type="ECO:0000313" key="2">
    <source>
        <dbReference type="Proteomes" id="UP000664601"/>
    </source>
</evidence>
<organism evidence="1 2">
    <name type="scientific">Candidatus Enterococcus moelleringii</name>
    <dbReference type="NCBI Taxonomy" id="2815325"/>
    <lineage>
        <taxon>Bacteria</taxon>
        <taxon>Bacillati</taxon>
        <taxon>Bacillota</taxon>
        <taxon>Bacilli</taxon>
        <taxon>Lactobacillales</taxon>
        <taxon>Enterococcaceae</taxon>
        <taxon>Enterococcus</taxon>
    </lineage>
</organism>
<dbReference type="Proteomes" id="UP000664601">
    <property type="component" value="Unassembled WGS sequence"/>
</dbReference>
<reference evidence="1 2" key="1">
    <citation type="submission" date="2021-03" db="EMBL/GenBank/DDBJ databases">
        <title>Enterococcal diversity collection.</title>
        <authorList>
            <person name="Gilmore M.S."/>
            <person name="Schwartzman J."/>
            <person name="Van Tyne D."/>
            <person name="Martin M."/>
            <person name="Earl A.M."/>
            <person name="Manson A.L."/>
            <person name="Straub T."/>
            <person name="Salamzade R."/>
            <person name="Saavedra J."/>
            <person name="Lebreton F."/>
            <person name="Prichula J."/>
            <person name="Schaufler K."/>
            <person name="Gaca A."/>
            <person name="Sgardioli B."/>
            <person name="Wagenaar J."/>
            <person name="Strong T."/>
        </authorList>
    </citation>
    <scope>NUCLEOTIDE SEQUENCE [LARGE SCALE GENOMIC DNA]</scope>
    <source>
        <strain evidence="1 2">669A</strain>
    </source>
</reference>